<evidence type="ECO:0000259" key="16">
    <source>
        <dbReference type="PROSITE" id="PS51747"/>
    </source>
</evidence>
<dbReference type="GO" id="GO:0072527">
    <property type="term" value="P:pyrimidine-containing compound metabolic process"/>
    <property type="evidence" value="ECO:0007669"/>
    <property type="project" value="UniProtKB-ARBA"/>
</dbReference>
<protein>
    <recommendedName>
        <fullName evidence="5 15">Cytidine deaminase</fullName>
        <ecNumber evidence="4 15">3.5.4.5</ecNumber>
    </recommendedName>
    <alternativeName>
        <fullName evidence="9 15">Cytidine aminohydrolase</fullName>
    </alternativeName>
</protein>
<dbReference type="RefSeq" id="WP_284350953.1">
    <property type="nucleotide sequence ID" value="NZ_BRXS01000004.1"/>
</dbReference>
<dbReference type="GO" id="GO:0008270">
    <property type="term" value="F:zinc ion binding"/>
    <property type="evidence" value="ECO:0007669"/>
    <property type="project" value="UniProtKB-UniRule"/>
</dbReference>
<name>A0AA37VBJ4_9BACT</name>
<dbReference type="AlphaFoldDB" id="A0AA37VBJ4"/>
<gene>
    <name evidence="17" type="primary">cdd</name>
    <name evidence="17" type="ORF">rosag_30160</name>
</gene>
<feature type="domain" description="CMP/dCMP-type deaminase" evidence="16">
    <location>
        <begin position="9"/>
        <end position="135"/>
    </location>
</feature>
<reference evidence="17" key="1">
    <citation type="submission" date="2022-08" db="EMBL/GenBank/DDBJ databases">
        <title>Draft genome sequencing of Roseisolibacter agri AW1220.</title>
        <authorList>
            <person name="Tobiishi Y."/>
            <person name="Tonouchi A."/>
        </authorList>
    </citation>
    <scope>NUCLEOTIDE SEQUENCE</scope>
    <source>
        <strain evidence="17">AW1220</strain>
    </source>
</reference>
<feature type="binding site" evidence="14">
    <location>
        <position position="94"/>
    </location>
    <ligand>
        <name>Zn(2+)</name>
        <dbReference type="ChEBI" id="CHEBI:29105"/>
        <note>catalytic</note>
    </ligand>
</feature>
<dbReference type="NCBIfam" id="NF004064">
    <property type="entry name" value="PRK05578.1"/>
    <property type="match status" value="1"/>
</dbReference>
<dbReference type="EC" id="3.5.4.5" evidence="4 15"/>
<dbReference type="CDD" id="cd01283">
    <property type="entry name" value="cytidine_deaminase"/>
    <property type="match status" value="1"/>
</dbReference>
<feature type="active site" description="Proton donor" evidence="12">
    <location>
        <position position="63"/>
    </location>
</feature>
<dbReference type="Gene3D" id="3.40.140.10">
    <property type="entry name" value="Cytidine Deaminase, domain 2"/>
    <property type="match status" value="1"/>
</dbReference>
<dbReference type="PANTHER" id="PTHR11644:SF2">
    <property type="entry name" value="CYTIDINE DEAMINASE"/>
    <property type="match status" value="1"/>
</dbReference>
<comment type="cofactor">
    <cofactor evidence="1 14 15">
        <name>Zn(2+)</name>
        <dbReference type="ChEBI" id="CHEBI:29105"/>
    </cofactor>
</comment>
<evidence type="ECO:0000256" key="14">
    <source>
        <dbReference type="PIRSR" id="PIRSR606262-3"/>
    </source>
</evidence>
<evidence type="ECO:0000256" key="9">
    <source>
        <dbReference type="ARBA" id="ARBA00032005"/>
    </source>
</evidence>
<dbReference type="SUPFAM" id="SSF53927">
    <property type="entry name" value="Cytidine deaminase-like"/>
    <property type="match status" value="1"/>
</dbReference>
<dbReference type="InterPro" id="IPR002125">
    <property type="entry name" value="CMP_dCMP_dom"/>
</dbReference>
<dbReference type="EMBL" id="BRXS01000004">
    <property type="protein sequence ID" value="GLC26503.1"/>
    <property type="molecule type" value="Genomic_DNA"/>
</dbReference>
<evidence type="ECO:0000256" key="4">
    <source>
        <dbReference type="ARBA" id="ARBA00012783"/>
    </source>
</evidence>
<evidence type="ECO:0000256" key="2">
    <source>
        <dbReference type="ARBA" id="ARBA00003949"/>
    </source>
</evidence>
<dbReference type="GO" id="GO:0004126">
    <property type="term" value="F:cytidine deaminase activity"/>
    <property type="evidence" value="ECO:0007669"/>
    <property type="project" value="UniProtKB-UniRule"/>
</dbReference>
<keyword evidence="6 14" id="KW-0479">Metal-binding</keyword>
<proteinExistence type="inferred from homology"/>
<accession>A0AA37VBJ4</accession>
<evidence type="ECO:0000256" key="11">
    <source>
        <dbReference type="ARBA" id="ARBA00049558"/>
    </source>
</evidence>
<dbReference type="PANTHER" id="PTHR11644">
    <property type="entry name" value="CYTIDINE DEAMINASE"/>
    <property type="match status" value="1"/>
</dbReference>
<comment type="similarity">
    <text evidence="3 15">Belongs to the cytidine and deoxycytidylate deaminase family.</text>
</comment>
<evidence type="ECO:0000256" key="13">
    <source>
        <dbReference type="PIRSR" id="PIRSR606262-2"/>
    </source>
</evidence>
<keyword evidence="8 14" id="KW-0862">Zinc</keyword>
<evidence type="ECO:0000256" key="10">
    <source>
        <dbReference type="ARBA" id="ARBA00049252"/>
    </source>
</evidence>
<evidence type="ECO:0000313" key="18">
    <source>
        <dbReference type="Proteomes" id="UP001161325"/>
    </source>
</evidence>
<dbReference type="Proteomes" id="UP001161325">
    <property type="component" value="Unassembled WGS sequence"/>
</dbReference>
<feature type="binding site" evidence="14">
    <location>
        <position position="97"/>
    </location>
    <ligand>
        <name>Zn(2+)</name>
        <dbReference type="ChEBI" id="CHEBI:29105"/>
        <note>catalytic</note>
    </ligand>
</feature>
<evidence type="ECO:0000256" key="7">
    <source>
        <dbReference type="ARBA" id="ARBA00022801"/>
    </source>
</evidence>
<evidence type="ECO:0000256" key="3">
    <source>
        <dbReference type="ARBA" id="ARBA00006576"/>
    </source>
</evidence>
<dbReference type="InterPro" id="IPR006262">
    <property type="entry name" value="Cyt_deam_tetra"/>
</dbReference>
<evidence type="ECO:0000256" key="1">
    <source>
        <dbReference type="ARBA" id="ARBA00001947"/>
    </source>
</evidence>
<dbReference type="InterPro" id="IPR016193">
    <property type="entry name" value="Cytidine_deaminase-like"/>
</dbReference>
<keyword evidence="18" id="KW-1185">Reference proteome</keyword>
<sequence>MTAPALAHPRLAELTARAREAMTRAYAPYSRFRVGAALLTRDGAVIAGCNVENAAYPSGICAERGAVVAAVEQGRRDFELLVIATEAEEPAPPCGMCRQVLVEFAPSLPIVSVVADGRAQAWTMAELLPRPFLPDSLAGG</sequence>
<dbReference type="FunFam" id="3.40.140.10:FF:000008">
    <property type="entry name" value="Cytidine deaminase"/>
    <property type="match status" value="1"/>
</dbReference>
<dbReference type="PROSITE" id="PS51747">
    <property type="entry name" value="CYT_DCMP_DEAMINASES_2"/>
    <property type="match status" value="1"/>
</dbReference>
<evidence type="ECO:0000256" key="6">
    <source>
        <dbReference type="ARBA" id="ARBA00022723"/>
    </source>
</evidence>
<dbReference type="GO" id="GO:0055086">
    <property type="term" value="P:nucleobase-containing small molecule metabolic process"/>
    <property type="evidence" value="ECO:0007669"/>
    <property type="project" value="UniProtKB-ARBA"/>
</dbReference>
<keyword evidence="7 15" id="KW-0378">Hydrolase</keyword>
<evidence type="ECO:0000256" key="12">
    <source>
        <dbReference type="PIRSR" id="PIRSR606262-1"/>
    </source>
</evidence>
<evidence type="ECO:0000256" key="8">
    <source>
        <dbReference type="ARBA" id="ARBA00022833"/>
    </source>
</evidence>
<dbReference type="PROSITE" id="PS00903">
    <property type="entry name" value="CYT_DCMP_DEAMINASES_1"/>
    <property type="match status" value="1"/>
</dbReference>
<feature type="binding site" evidence="13">
    <location>
        <begin position="50"/>
        <end position="56"/>
    </location>
    <ligand>
        <name>substrate</name>
    </ligand>
</feature>
<comment type="catalytic activity">
    <reaction evidence="11 15">
        <text>cytidine + H2O + H(+) = uridine + NH4(+)</text>
        <dbReference type="Rhea" id="RHEA:16069"/>
        <dbReference type="ChEBI" id="CHEBI:15377"/>
        <dbReference type="ChEBI" id="CHEBI:15378"/>
        <dbReference type="ChEBI" id="CHEBI:16704"/>
        <dbReference type="ChEBI" id="CHEBI:17562"/>
        <dbReference type="ChEBI" id="CHEBI:28938"/>
        <dbReference type="EC" id="3.5.4.5"/>
    </reaction>
</comment>
<dbReference type="InterPro" id="IPR050202">
    <property type="entry name" value="Cyt/Deoxycyt_deaminase"/>
</dbReference>
<organism evidence="17 18">
    <name type="scientific">Roseisolibacter agri</name>
    <dbReference type="NCBI Taxonomy" id="2014610"/>
    <lineage>
        <taxon>Bacteria</taxon>
        <taxon>Pseudomonadati</taxon>
        <taxon>Gemmatimonadota</taxon>
        <taxon>Gemmatimonadia</taxon>
        <taxon>Gemmatimonadales</taxon>
        <taxon>Gemmatimonadaceae</taxon>
        <taxon>Roseisolibacter</taxon>
    </lineage>
</organism>
<dbReference type="NCBIfam" id="TIGR01354">
    <property type="entry name" value="cyt_deam_tetra"/>
    <property type="match status" value="1"/>
</dbReference>
<comment type="catalytic activity">
    <reaction evidence="10 15">
        <text>2'-deoxycytidine + H2O + H(+) = 2'-deoxyuridine + NH4(+)</text>
        <dbReference type="Rhea" id="RHEA:13433"/>
        <dbReference type="ChEBI" id="CHEBI:15377"/>
        <dbReference type="ChEBI" id="CHEBI:15378"/>
        <dbReference type="ChEBI" id="CHEBI:15698"/>
        <dbReference type="ChEBI" id="CHEBI:16450"/>
        <dbReference type="ChEBI" id="CHEBI:28938"/>
        <dbReference type="EC" id="3.5.4.5"/>
    </reaction>
</comment>
<dbReference type="Pfam" id="PF00383">
    <property type="entry name" value="dCMP_cyt_deam_1"/>
    <property type="match status" value="1"/>
</dbReference>
<dbReference type="GO" id="GO:0042802">
    <property type="term" value="F:identical protein binding"/>
    <property type="evidence" value="ECO:0007669"/>
    <property type="project" value="UniProtKB-ARBA"/>
</dbReference>
<evidence type="ECO:0000313" key="17">
    <source>
        <dbReference type="EMBL" id="GLC26503.1"/>
    </source>
</evidence>
<dbReference type="GO" id="GO:0005829">
    <property type="term" value="C:cytosol"/>
    <property type="evidence" value="ECO:0007669"/>
    <property type="project" value="TreeGrafter"/>
</dbReference>
<dbReference type="InterPro" id="IPR016192">
    <property type="entry name" value="APOBEC/CMP_deaminase_Zn-bd"/>
</dbReference>
<feature type="binding site" evidence="14">
    <location>
        <position position="61"/>
    </location>
    <ligand>
        <name>Zn(2+)</name>
        <dbReference type="ChEBI" id="CHEBI:29105"/>
        <note>catalytic</note>
    </ligand>
</feature>
<comment type="caution">
    <text evidence="17">The sequence shown here is derived from an EMBL/GenBank/DDBJ whole genome shotgun (WGS) entry which is preliminary data.</text>
</comment>
<evidence type="ECO:0000256" key="15">
    <source>
        <dbReference type="RuleBase" id="RU364006"/>
    </source>
</evidence>
<evidence type="ECO:0000256" key="5">
    <source>
        <dbReference type="ARBA" id="ARBA00018266"/>
    </source>
</evidence>
<comment type="function">
    <text evidence="2 15">This enzyme scavenges exogenous and endogenous cytidine and 2'-deoxycytidine for UMP synthesis.</text>
</comment>